<dbReference type="Proteomes" id="UP000623440">
    <property type="component" value="Unassembled WGS sequence"/>
</dbReference>
<keyword evidence="2" id="KW-1185">Reference proteome</keyword>
<gene>
    <name evidence="1" type="ORF">H6G97_33420</name>
</gene>
<protein>
    <submittedName>
        <fullName evidence="1">Uncharacterized protein</fullName>
    </submittedName>
</protein>
<sequence>MARKLSGIVFIDGTDDENWPFDDEHVSRSFPLNATLDIDQPAVALDIPDVRWGGECRVEVRVTARAVGRGEIQIEGNAKLFEGTSENTSDLEDEKVVTFLVPRTTGKNPNAANHNIQLRNAGVGGGDHAEIGFSLTNAVLEED</sequence>
<comment type="caution">
    <text evidence="1">The sequence shown here is derived from an EMBL/GenBank/DDBJ whole genome shotgun (WGS) entry which is preliminary data.</text>
</comment>
<reference evidence="1 2" key="1">
    <citation type="journal article" date="2020" name="ISME J.">
        <title>Comparative genomics reveals insights into cyanobacterial evolution and habitat adaptation.</title>
        <authorList>
            <person name="Chen M.Y."/>
            <person name="Teng W.K."/>
            <person name="Zhao L."/>
            <person name="Hu C.X."/>
            <person name="Zhou Y.K."/>
            <person name="Han B.P."/>
            <person name="Song L.R."/>
            <person name="Shu W.S."/>
        </authorList>
    </citation>
    <scope>NUCLEOTIDE SEQUENCE [LARGE SCALE GENOMIC DNA]</scope>
    <source>
        <strain evidence="1 2">FACHB-838</strain>
    </source>
</reference>
<evidence type="ECO:0000313" key="1">
    <source>
        <dbReference type="EMBL" id="MBD2534170.1"/>
    </source>
</evidence>
<accession>A0ABR8DZ27</accession>
<dbReference type="EMBL" id="JACJSI010000139">
    <property type="protein sequence ID" value="MBD2534170.1"/>
    <property type="molecule type" value="Genomic_DNA"/>
</dbReference>
<dbReference type="RefSeq" id="WP_190944688.1">
    <property type="nucleotide sequence ID" value="NZ_JACJSI010000139.1"/>
</dbReference>
<name>A0ABR8DZ27_9NOSO</name>
<evidence type="ECO:0000313" key="2">
    <source>
        <dbReference type="Proteomes" id="UP000623440"/>
    </source>
</evidence>
<proteinExistence type="predicted"/>
<organism evidence="1 2">
    <name type="scientific">Nostoc flagelliforme FACHB-838</name>
    <dbReference type="NCBI Taxonomy" id="2692904"/>
    <lineage>
        <taxon>Bacteria</taxon>
        <taxon>Bacillati</taxon>
        <taxon>Cyanobacteriota</taxon>
        <taxon>Cyanophyceae</taxon>
        <taxon>Nostocales</taxon>
        <taxon>Nostocaceae</taxon>
        <taxon>Nostoc</taxon>
    </lineage>
</organism>